<dbReference type="EMBL" id="HG793136">
    <property type="protein sequence ID" value="CRL19286.1"/>
    <property type="molecule type" value="Genomic_DNA"/>
</dbReference>
<sequence length="53" mass="5808">MDDAHNDVNVNASRRERAREPNRLAGLAYILIGLGDPLGGLEDPLWLYTGSKS</sequence>
<name>A0A0G4NZ06_PENC3</name>
<proteinExistence type="predicted"/>
<protein>
    <submittedName>
        <fullName evidence="1">Str. FM013</fullName>
    </submittedName>
</protein>
<evidence type="ECO:0000313" key="2">
    <source>
        <dbReference type="Proteomes" id="UP000053732"/>
    </source>
</evidence>
<organism evidence="1 2">
    <name type="scientific">Penicillium camemberti (strain FM 013)</name>
    <dbReference type="NCBI Taxonomy" id="1429867"/>
    <lineage>
        <taxon>Eukaryota</taxon>
        <taxon>Fungi</taxon>
        <taxon>Dikarya</taxon>
        <taxon>Ascomycota</taxon>
        <taxon>Pezizomycotina</taxon>
        <taxon>Eurotiomycetes</taxon>
        <taxon>Eurotiomycetidae</taxon>
        <taxon>Eurotiales</taxon>
        <taxon>Aspergillaceae</taxon>
        <taxon>Penicillium</taxon>
    </lineage>
</organism>
<dbReference type="Proteomes" id="UP000053732">
    <property type="component" value="Unassembled WGS sequence"/>
</dbReference>
<reference evidence="1 2" key="1">
    <citation type="journal article" date="2014" name="Nat. Commun.">
        <title>Multiple recent horizontal transfers of a large genomic region in cheese making fungi.</title>
        <authorList>
            <person name="Cheeseman K."/>
            <person name="Ropars J."/>
            <person name="Renault P."/>
            <person name="Dupont J."/>
            <person name="Gouzy J."/>
            <person name="Branca A."/>
            <person name="Abraham A.L."/>
            <person name="Ceppi M."/>
            <person name="Conseiller E."/>
            <person name="Debuchy R."/>
            <person name="Malagnac F."/>
            <person name="Goarin A."/>
            <person name="Silar P."/>
            <person name="Lacoste S."/>
            <person name="Sallet E."/>
            <person name="Bensimon A."/>
            <person name="Giraud T."/>
            <person name="Brygoo Y."/>
        </authorList>
    </citation>
    <scope>NUCLEOTIDE SEQUENCE [LARGE SCALE GENOMIC DNA]</scope>
    <source>
        <strain evidence="2">FM 013</strain>
    </source>
</reference>
<gene>
    <name evidence="1" type="ORF">PCAMFM013_S003g000077</name>
</gene>
<evidence type="ECO:0000313" key="1">
    <source>
        <dbReference type="EMBL" id="CRL19286.1"/>
    </source>
</evidence>
<keyword evidence="2" id="KW-1185">Reference proteome</keyword>
<dbReference type="AlphaFoldDB" id="A0A0G4NZ06"/>
<accession>A0A0G4NZ06</accession>